<evidence type="ECO:0000313" key="1">
    <source>
        <dbReference type="EMBL" id="MDQ0268397.1"/>
    </source>
</evidence>
<gene>
    <name evidence="1" type="ORF">J2S17_000266</name>
</gene>
<dbReference type="PANTHER" id="PTHR41774:SF1">
    <property type="entry name" value="NGG1P INTERACTING FACTOR NIF3"/>
    <property type="match status" value="1"/>
</dbReference>
<evidence type="ECO:0008006" key="3">
    <source>
        <dbReference type="Google" id="ProtNLM"/>
    </source>
</evidence>
<dbReference type="InterPro" id="IPR036069">
    <property type="entry name" value="DUF34/NIF3_sf"/>
</dbReference>
<dbReference type="SUPFAM" id="SSF102705">
    <property type="entry name" value="NIF3 (NGG1p interacting factor 3)-like"/>
    <property type="match status" value="1"/>
</dbReference>
<evidence type="ECO:0000313" key="2">
    <source>
        <dbReference type="Proteomes" id="UP001238088"/>
    </source>
</evidence>
<reference evidence="1 2" key="1">
    <citation type="submission" date="2023-07" db="EMBL/GenBank/DDBJ databases">
        <title>Genomic Encyclopedia of Type Strains, Phase IV (KMG-IV): sequencing the most valuable type-strain genomes for metagenomic binning, comparative biology and taxonomic classification.</title>
        <authorList>
            <person name="Goeker M."/>
        </authorList>
    </citation>
    <scope>NUCLEOTIDE SEQUENCE [LARGE SCALE GENOMIC DNA]</scope>
    <source>
        <strain evidence="1 2">DSM 23494</strain>
    </source>
</reference>
<keyword evidence="2" id="KW-1185">Reference proteome</keyword>
<sequence>MNIKYVKFEILLPEKYIEEMRNQLNRVGMLTVGNYDQVVSYTHVQGFWRPLAEAEPFHGEKGVISSGTECRLEFRCLNNRMDEAKEIIQSVHPYEEPIINIIPLLNE</sequence>
<dbReference type="Gene3D" id="3.30.70.120">
    <property type="match status" value="1"/>
</dbReference>
<dbReference type="PANTHER" id="PTHR41774">
    <property type="match status" value="1"/>
</dbReference>
<comment type="caution">
    <text evidence="1">The sequence shown here is derived from an EMBL/GenBank/DDBJ whole genome shotgun (WGS) entry which is preliminary data.</text>
</comment>
<protein>
    <recommendedName>
        <fullName evidence="3">Cytochrome C biogenesis protein</fullName>
    </recommendedName>
</protein>
<dbReference type="InterPro" id="IPR015867">
    <property type="entry name" value="N-reg_PII/ATP_PRibTrfase_C"/>
</dbReference>
<dbReference type="RefSeq" id="WP_307471116.1">
    <property type="nucleotide sequence ID" value="NZ_JAUSUB010000001.1"/>
</dbReference>
<name>A0ABU0AAX7_9BACI</name>
<accession>A0ABU0AAX7</accession>
<dbReference type="Proteomes" id="UP001238088">
    <property type="component" value="Unassembled WGS sequence"/>
</dbReference>
<dbReference type="EMBL" id="JAUSUB010000001">
    <property type="protein sequence ID" value="MDQ0268397.1"/>
    <property type="molecule type" value="Genomic_DNA"/>
</dbReference>
<proteinExistence type="predicted"/>
<organism evidence="1 2">
    <name type="scientific">Cytobacillus purgationiresistens</name>
    <dbReference type="NCBI Taxonomy" id="863449"/>
    <lineage>
        <taxon>Bacteria</taxon>
        <taxon>Bacillati</taxon>
        <taxon>Bacillota</taxon>
        <taxon>Bacilli</taxon>
        <taxon>Bacillales</taxon>
        <taxon>Bacillaceae</taxon>
        <taxon>Cytobacillus</taxon>
    </lineage>
</organism>